<feature type="non-terminal residue" evidence="2">
    <location>
        <position position="1"/>
    </location>
</feature>
<proteinExistence type="predicted"/>
<organism evidence="2 3">
    <name type="scientific">Candidatus Avitreponema avistercoris</name>
    <dbReference type="NCBI Taxonomy" id="2840705"/>
    <lineage>
        <taxon>Bacteria</taxon>
        <taxon>Pseudomonadati</taxon>
        <taxon>Spirochaetota</taxon>
        <taxon>Spirochaetia</taxon>
        <taxon>Spirochaetales</taxon>
        <taxon>Candidatus Avitreponema</taxon>
    </lineage>
</organism>
<keyword evidence="1" id="KW-0472">Membrane</keyword>
<accession>A0A9D9EQB2</accession>
<reference evidence="2" key="2">
    <citation type="journal article" date="2021" name="PeerJ">
        <title>Extensive microbial diversity within the chicken gut microbiome revealed by metagenomics and culture.</title>
        <authorList>
            <person name="Gilroy R."/>
            <person name="Ravi A."/>
            <person name="Getino M."/>
            <person name="Pursley I."/>
            <person name="Horton D.L."/>
            <person name="Alikhan N.F."/>
            <person name="Baker D."/>
            <person name="Gharbi K."/>
            <person name="Hall N."/>
            <person name="Watson M."/>
            <person name="Adriaenssens E.M."/>
            <person name="Foster-Nyarko E."/>
            <person name="Jarju S."/>
            <person name="Secka A."/>
            <person name="Antonio M."/>
            <person name="Oren A."/>
            <person name="Chaudhuri R.R."/>
            <person name="La Ragione R."/>
            <person name="Hildebrand F."/>
            <person name="Pallen M.J."/>
        </authorList>
    </citation>
    <scope>NUCLEOTIDE SEQUENCE</scope>
    <source>
        <strain evidence="2">B3-4054</strain>
    </source>
</reference>
<evidence type="ECO:0000313" key="2">
    <source>
        <dbReference type="EMBL" id="MBO8450806.1"/>
    </source>
</evidence>
<evidence type="ECO:0000313" key="3">
    <source>
        <dbReference type="Proteomes" id="UP000823616"/>
    </source>
</evidence>
<comment type="caution">
    <text evidence="2">The sequence shown here is derived from an EMBL/GenBank/DDBJ whole genome shotgun (WGS) entry which is preliminary data.</text>
</comment>
<keyword evidence="1" id="KW-0812">Transmembrane</keyword>
<feature type="transmembrane region" description="Helical" evidence="1">
    <location>
        <begin position="12"/>
        <end position="37"/>
    </location>
</feature>
<reference evidence="2" key="1">
    <citation type="submission" date="2020-10" db="EMBL/GenBank/DDBJ databases">
        <authorList>
            <person name="Gilroy R."/>
        </authorList>
    </citation>
    <scope>NUCLEOTIDE SEQUENCE</scope>
    <source>
        <strain evidence="2">B3-4054</strain>
    </source>
</reference>
<keyword evidence="1" id="KW-1133">Transmembrane helix</keyword>
<protein>
    <submittedName>
        <fullName evidence="2">ABC transporter permease</fullName>
    </submittedName>
</protein>
<dbReference type="EMBL" id="JADIMS010000128">
    <property type="protein sequence ID" value="MBO8450806.1"/>
    <property type="molecule type" value="Genomic_DNA"/>
</dbReference>
<name>A0A9D9EQB2_9SPIR</name>
<gene>
    <name evidence="2" type="ORF">IAA96_06840</name>
</gene>
<evidence type="ECO:0000256" key="1">
    <source>
        <dbReference type="SAM" id="Phobius"/>
    </source>
</evidence>
<dbReference type="AlphaFoldDB" id="A0A9D9EQB2"/>
<sequence length="47" mass="5193">YEAVIQEDVNLVLANLMFISFLVLLGMILADIILALVDPRIKYGKSG</sequence>
<dbReference type="Proteomes" id="UP000823616">
    <property type="component" value="Unassembled WGS sequence"/>
</dbReference>